<dbReference type="Proteomes" id="UP000318571">
    <property type="component" value="Chromosome 8"/>
</dbReference>
<proteinExistence type="predicted"/>
<keyword evidence="2" id="KW-1185">Reference proteome</keyword>
<sequence length="119" mass="13562">MSIHREHPIMLRAGSSRKIELSHLLQEHHIRSKRRISVHTRHRRPCHVQSLAQSQSNGVSSCQADGIPCSQHPCCREVGQGTWQCGDTSAASTNRMMGREYWEDFSKSMNRMMSSIFNG</sequence>
<evidence type="ECO:0000313" key="2">
    <source>
        <dbReference type="Proteomes" id="UP000318571"/>
    </source>
</evidence>
<reference evidence="1 2" key="1">
    <citation type="journal article" date="2018" name="Nat. Ecol. Evol.">
        <title>Genomic signatures of mitonuclear coevolution across populations of Tigriopus californicus.</title>
        <authorList>
            <person name="Barreto F.S."/>
            <person name="Watson E.T."/>
            <person name="Lima T.G."/>
            <person name="Willett C.S."/>
            <person name="Edmands S."/>
            <person name="Li W."/>
            <person name="Burton R.S."/>
        </authorList>
    </citation>
    <scope>NUCLEOTIDE SEQUENCE [LARGE SCALE GENOMIC DNA]</scope>
    <source>
        <strain evidence="1 2">San Diego</strain>
    </source>
</reference>
<dbReference type="AlphaFoldDB" id="A0A553N8Z4"/>
<evidence type="ECO:0000313" key="1">
    <source>
        <dbReference type="EMBL" id="TRY61913.1"/>
    </source>
</evidence>
<dbReference type="EMBL" id="VCGU01000459">
    <property type="protein sequence ID" value="TRY61913.1"/>
    <property type="molecule type" value="Genomic_DNA"/>
</dbReference>
<protein>
    <submittedName>
        <fullName evidence="1">Uncharacterized protein</fullName>
    </submittedName>
</protein>
<organism evidence="1 2">
    <name type="scientific">Tigriopus californicus</name>
    <name type="common">Marine copepod</name>
    <dbReference type="NCBI Taxonomy" id="6832"/>
    <lineage>
        <taxon>Eukaryota</taxon>
        <taxon>Metazoa</taxon>
        <taxon>Ecdysozoa</taxon>
        <taxon>Arthropoda</taxon>
        <taxon>Crustacea</taxon>
        <taxon>Multicrustacea</taxon>
        <taxon>Hexanauplia</taxon>
        <taxon>Copepoda</taxon>
        <taxon>Harpacticoida</taxon>
        <taxon>Harpacticidae</taxon>
        <taxon>Tigriopus</taxon>
    </lineage>
</organism>
<name>A0A553N8Z4_TIGCA</name>
<accession>A0A553N8Z4</accession>
<gene>
    <name evidence="1" type="ORF">TCAL_05856</name>
</gene>
<comment type="caution">
    <text evidence="1">The sequence shown here is derived from an EMBL/GenBank/DDBJ whole genome shotgun (WGS) entry which is preliminary data.</text>
</comment>